<name>A0A7J7NTD2_9MAGN</name>
<dbReference type="OrthoDB" id="24683at2759"/>
<dbReference type="AlphaFoldDB" id="A0A7J7NTD2"/>
<gene>
    <name evidence="1" type="ORF">GIB67_038711</name>
</gene>
<dbReference type="PANTHER" id="PTHR47444:SF1">
    <property type="entry name" value="EXPRESSED PROTEIN"/>
    <property type="match status" value="1"/>
</dbReference>
<dbReference type="EMBL" id="JACGCM010000601">
    <property type="protein sequence ID" value="KAF6170178.1"/>
    <property type="molecule type" value="Genomic_DNA"/>
</dbReference>
<organism evidence="1 2">
    <name type="scientific">Kingdonia uniflora</name>
    <dbReference type="NCBI Taxonomy" id="39325"/>
    <lineage>
        <taxon>Eukaryota</taxon>
        <taxon>Viridiplantae</taxon>
        <taxon>Streptophyta</taxon>
        <taxon>Embryophyta</taxon>
        <taxon>Tracheophyta</taxon>
        <taxon>Spermatophyta</taxon>
        <taxon>Magnoliopsida</taxon>
        <taxon>Ranunculales</taxon>
        <taxon>Circaeasteraceae</taxon>
        <taxon>Kingdonia</taxon>
    </lineage>
</organism>
<dbReference type="Proteomes" id="UP000541444">
    <property type="component" value="Unassembled WGS sequence"/>
</dbReference>
<evidence type="ECO:0000313" key="1">
    <source>
        <dbReference type="EMBL" id="KAF6170178.1"/>
    </source>
</evidence>
<comment type="caution">
    <text evidence="1">The sequence shown here is derived from an EMBL/GenBank/DDBJ whole genome shotgun (WGS) entry which is preliminary data.</text>
</comment>
<dbReference type="PANTHER" id="PTHR47444">
    <property type="entry name" value="EXPRESSED PROTEIN"/>
    <property type="match status" value="1"/>
</dbReference>
<keyword evidence="2" id="KW-1185">Reference proteome</keyword>
<protein>
    <submittedName>
        <fullName evidence="1">Uncharacterized protein</fullName>
    </submittedName>
</protein>
<accession>A0A7J7NTD2</accession>
<proteinExistence type="predicted"/>
<sequence>MGGKCPHRKVKKRRLSHKIARKDKFQVKGDDVVYDSLKKVESGVDVEMNPLPLDKNLLRMGQFYCMHCDRYFLMVRSFSHEKVQKAYEDNGRTITT</sequence>
<reference evidence="1 2" key="1">
    <citation type="journal article" date="2020" name="IScience">
        <title>Genome Sequencing of the Endangered Kingdonia uniflora (Circaeasteraceae, Ranunculales) Reveals Potential Mechanisms of Evolutionary Specialization.</title>
        <authorList>
            <person name="Sun Y."/>
            <person name="Deng T."/>
            <person name="Zhang A."/>
            <person name="Moore M.J."/>
            <person name="Landis J.B."/>
            <person name="Lin N."/>
            <person name="Zhang H."/>
            <person name="Zhang X."/>
            <person name="Huang J."/>
            <person name="Zhang X."/>
            <person name="Sun H."/>
            <person name="Wang H."/>
        </authorList>
    </citation>
    <scope>NUCLEOTIDE SEQUENCE [LARGE SCALE GENOMIC DNA]</scope>
    <source>
        <strain evidence="1">TB1705</strain>
        <tissue evidence="1">Leaf</tissue>
    </source>
</reference>
<evidence type="ECO:0000313" key="2">
    <source>
        <dbReference type="Proteomes" id="UP000541444"/>
    </source>
</evidence>